<dbReference type="Proteomes" id="UP000072083">
    <property type="component" value="Unassembled WGS sequence"/>
</dbReference>
<accession>A0A0Z8VQU2</accession>
<sequence>MQIELKFIKSSQQRLILIFEEYELTFRQGTEVQAARTA</sequence>
<organism evidence="1 2">
    <name type="scientific">Streptococcus suis</name>
    <dbReference type="NCBI Taxonomy" id="1307"/>
    <lineage>
        <taxon>Bacteria</taxon>
        <taxon>Bacillati</taxon>
        <taxon>Bacillota</taxon>
        <taxon>Bacilli</taxon>
        <taxon>Lactobacillales</taxon>
        <taxon>Streptococcaceae</taxon>
        <taxon>Streptococcus</taxon>
    </lineage>
</organism>
<dbReference type="EMBL" id="FIGZ01000015">
    <property type="protein sequence ID" value="CYV04308.1"/>
    <property type="molecule type" value="Genomic_DNA"/>
</dbReference>
<reference evidence="1 2" key="1">
    <citation type="submission" date="2016-02" db="EMBL/GenBank/DDBJ databases">
        <authorList>
            <consortium name="Pathogen Informatics"/>
        </authorList>
    </citation>
    <scope>NUCLEOTIDE SEQUENCE [LARGE SCALE GENOMIC DNA]</scope>
    <source>
        <strain evidence="1 2">LSS44</strain>
    </source>
</reference>
<name>A0A0Z8VQU2_STRSU</name>
<evidence type="ECO:0000313" key="2">
    <source>
        <dbReference type="Proteomes" id="UP000072083"/>
    </source>
</evidence>
<evidence type="ECO:0000313" key="1">
    <source>
        <dbReference type="EMBL" id="CYV04308.1"/>
    </source>
</evidence>
<proteinExistence type="predicted"/>
<gene>
    <name evidence="1" type="ORF">ERS132406_01445</name>
</gene>
<protein>
    <submittedName>
        <fullName evidence="1">Uncharacterized protein</fullName>
    </submittedName>
</protein>
<dbReference type="AlphaFoldDB" id="A0A0Z8VQU2"/>